<dbReference type="eggNOG" id="KOG1947">
    <property type="taxonomic scope" value="Eukaryota"/>
</dbReference>
<dbReference type="InterPro" id="IPR032675">
    <property type="entry name" value="LRR_dom_sf"/>
</dbReference>
<dbReference type="GO" id="GO:0005737">
    <property type="term" value="C:cytoplasm"/>
    <property type="evidence" value="ECO:0000318"/>
    <property type="project" value="GO_Central"/>
</dbReference>
<evidence type="ECO:0000313" key="3">
    <source>
        <dbReference type="Proteomes" id="UP000002051"/>
    </source>
</evidence>
<dbReference type="Gene3D" id="3.80.10.10">
    <property type="entry name" value="Ribonuclease Inhibitor"/>
    <property type="match status" value="1"/>
</dbReference>
<dbReference type="EMBL" id="CM001220">
    <property type="protein sequence ID" value="AES86393.1"/>
    <property type="molecule type" value="Genomic_DNA"/>
</dbReference>
<proteinExistence type="predicted"/>
<dbReference type="SUPFAM" id="SSF52047">
    <property type="entry name" value="RNI-like"/>
    <property type="match status" value="1"/>
</dbReference>
<reference evidence="2" key="3">
    <citation type="submission" date="2015-04" db="UniProtKB">
        <authorList>
            <consortium name="EnsemblPlants"/>
        </authorList>
    </citation>
    <scope>IDENTIFICATION</scope>
    <source>
        <strain evidence="2">cv. Jemalong A17</strain>
    </source>
</reference>
<dbReference type="Proteomes" id="UP000002051">
    <property type="component" value="Chromosome 4"/>
</dbReference>
<evidence type="ECO:0000313" key="1">
    <source>
        <dbReference type="EMBL" id="AES86393.1"/>
    </source>
</evidence>
<dbReference type="EnsemblPlants" id="AES86393">
    <property type="protein sequence ID" value="AES86393"/>
    <property type="gene ID" value="MTR_4g006510"/>
</dbReference>
<reference evidence="1 3" key="2">
    <citation type="journal article" date="2014" name="BMC Genomics">
        <title>An improved genome release (version Mt4.0) for the model legume Medicago truncatula.</title>
        <authorList>
            <person name="Tang H."/>
            <person name="Krishnakumar V."/>
            <person name="Bidwell S."/>
            <person name="Rosen B."/>
            <person name="Chan A."/>
            <person name="Zhou S."/>
            <person name="Gentzbittel L."/>
            <person name="Childs K.L."/>
            <person name="Yandell M."/>
            <person name="Gundlach H."/>
            <person name="Mayer K.F."/>
            <person name="Schwartz D.C."/>
            <person name="Town C.D."/>
        </authorList>
    </citation>
    <scope>GENOME REANNOTATION</scope>
    <source>
        <strain evidence="2 3">cv. Jemalong A17</strain>
    </source>
</reference>
<dbReference type="AlphaFoldDB" id="G7JD79"/>
<name>G7JD79_MEDTR</name>
<keyword evidence="3" id="KW-1185">Reference proteome</keyword>
<sequence>MKHYVISRNCFGVLQLYLESCRGITGKGVMHAVENCTQLREINLRGCDNVNDDDIVASMVFSRPSLKKIIVPPYYRIREQDKEFFLSDDMDSKFIGWNFEGPKEN</sequence>
<organism evidence="1 3">
    <name type="scientific">Medicago truncatula</name>
    <name type="common">Barrel medic</name>
    <name type="synonym">Medicago tribuloides</name>
    <dbReference type="NCBI Taxonomy" id="3880"/>
    <lineage>
        <taxon>Eukaryota</taxon>
        <taxon>Viridiplantae</taxon>
        <taxon>Streptophyta</taxon>
        <taxon>Embryophyta</taxon>
        <taxon>Tracheophyta</taxon>
        <taxon>Spermatophyta</taxon>
        <taxon>Magnoliopsida</taxon>
        <taxon>eudicotyledons</taxon>
        <taxon>Gunneridae</taxon>
        <taxon>Pentapetalae</taxon>
        <taxon>rosids</taxon>
        <taxon>fabids</taxon>
        <taxon>Fabales</taxon>
        <taxon>Fabaceae</taxon>
        <taxon>Papilionoideae</taxon>
        <taxon>50 kb inversion clade</taxon>
        <taxon>NPAAA clade</taxon>
        <taxon>Hologalegina</taxon>
        <taxon>IRL clade</taxon>
        <taxon>Trifolieae</taxon>
        <taxon>Medicago</taxon>
    </lineage>
</organism>
<dbReference type="HOGENOM" id="CLU_2240575_0_0_1"/>
<accession>G7JD79</accession>
<protein>
    <submittedName>
        <fullName evidence="1">RNI superfamily protein, putative</fullName>
    </submittedName>
</protein>
<gene>
    <name evidence="1" type="ordered locus">MTR_4g006510</name>
</gene>
<dbReference type="PaxDb" id="3880-AES86393"/>
<reference evidence="1 3" key="1">
    <citation type="journal article" date="2011" name="Nature">
        <title>The Medicago genome provides insight into the evolution of rhizobial symbioses.</title>
        <authorList>
            <person name="Young N.D."/>
            <person name="Debelle F."/>
            <person name="Oldroyd G.E."/>
            <person name="Geurts R."/>
            <person name="Cannon S.B."/>
            <person name="Udvardi M.K."/>
            <person name="Benedito V.A."/>
            <person name="Mayer K.F."/>
            <person name="Gouzy J."/>
            <person name="Schoof H."/>
            <person name="Van de Peer Y."/>
            <person name="Proost S."/>
            <person name="Cook D.R."/>
            <person name="Meyers B.C."/>
            <person name="Spannagl M."/>
            <person name="Cheung F."/>
            <person name="De Mita S."/>
            <person name="Krishnakumar V."/>
            <person name="Gundlach H."/>
            <person name="Zhou S."/>
            <person name="Mudge J."/>
            <person name="Bharti A.K."/>
            <person name="Murray J.D."/>
            <person name="Naoumkina M.A."/>
            <person name="Rosen B."/>
            <person name="Silverstein K.A."/>
            <person name="Tang H."/>
            <person name="Rombauts S."/>
            <person name="Zhao P.X."/>
            <person name="Zhou P."/>
            <person name="Barbe V."/>
            <person name="Bardou P."/>
            <person name="Bechner M."/>
            <person name="Bellec A."/>
            <person name="Berger A."/>
            <person name="Berges H."/>
            <person name="Bidwell S."/>
            <person name="Bisseling T."/>
            <person name="Choisne N."/>
            <person name="Couloux A."/>
            <person name="Denny R."/>
            <person name="Deshpande S."/>
            <person name="Dai X."/>
            <person name="Doyle J.J."/>
            <person name="Dudez A.M."/>
            <person name="Farmer A.D."/>
            <person name="Fouteau S."/>
            <person name="Franken C."/>
            <person name="Gibelin C."/>
            <person name="Gish J."/>
            <person name="Goldstein S."/>
            <person name="Gonzalez A.J."/>
            <person name="Green P.J."/>
            <person name="Hallab A."/>
            <person name="Hartog M."/>
            <person name="Hua A."/>
            <person name="Humphray S.J."/>
            <person name="Jeong D.H."/>
            <person name="Jing Y."/>
            <person name="Jocker A."/>
            <person name="Kenton S.M."/>
            <person name="Kim D.J."/>
            <person name="Klee K."/>
            <person name="Lai H."/>
            <person name="Lang C."/>
            <person name="Lin S."/>
            <person name="Macmil S.L."/>
            <person name="Magdelenat G."/>
            <person name="Matthews L."/>
            <person name="McCorrison J."/>
            <person name="Monaghan E.L."/>
            <person name="Mun J.H."/>
            <person name="Najar F.Z."/>
            <person name="Nicholson C."/>
            <person name="Noirot C."/>
            <person name="O'Bleness M."/>
            <person name="Paule C.R."/>
            <person name="Poulain J."/>
            <person name="Prion F."/>
            <person name="Qin B."/>
            <person name="Qu C."/>
            <person name="Retzel E.F."/>
            <person name="Riddle C."/>
            <person name="Sallet E."/>
            <person name="Samain S."/>
            <person name="Samson N."/>
            <person name="Sanders I."/>
            <person name="Saurat O."/>
            <person name="Scarpelli C."/>
            <person name="Schiex T."/>
            <person name="Segurens B."/>
            <person name="Severin A.J."/>
            <person name="Sherrier D.J."/>
            <person name="Shi R."/>
            <person name="Sims S."/>
            <person name="Singer S.R."/>
            <person name="Sinharoy S."/>
            <person name="Sterck L."/>
            <person name="Viollet A."/>
            <person name="Wang B.B."/>
            <person name="Wang K."/>
            <person name="Wang M."/>
            <person name="Wang X."/>
            <person name="Warfsmann J."/>
            <person name="Weissenbach J."/>
            <person name="White D.D."/>
            <person name="White J.D."/>
            <person name="Wiley G.B."/>
            <person name="Wincker P."/>
            <person name="Xing Y."/>
            <person name="Yang L."/>
            <person name="Yao Z."/>
            <person name="Ying F."/>
            <person name="Zhai J."/>
            <person name="Zhou L."/>
            <person name="Zuber A."/>
            <person name="Denarie J."/>
            <person name="Dixon R.A."/>
            <person name="May G.D."/>
            <person name="Schwartz D.C."/>
            <person name="Rogers J."/>
            <person name="Quetier F."/>
            <person name="Town C.D."/>
            <person name="Roe B.A."/>
        </authorList>
    </citation>
    <scope>NUCLEOTIDE SEQUENCE [LARGE SCALE GENOMIC DNA]</scope>
    <source>
        <strain evidence="1">A17</strain>
        <strain evidence="2 3">cv. Jemalong A17</strain>
    </source>
</reference>
<evidence type="ECO:0000313" key="2">
    <source>
        <dbReference type="EnsemblPlants" id="AES86393"/>
    </source>
</evidence>